<dbReference type="InterPro" id="IPR044135">
    <property type="entry name" value="Met-tRNA-FMT_C"/>
</dbReference>
<evidence type="ECO:0000256" key="4">
    <source>
        <dbReference type="ARBA" id="ARBA00022917"/>
    </source>
</evidence>
<name>A0A5C5WEG9_9BACT</name>
<dbReference type="HAMAP" id="MF_00182">
    <property type="entry name" value="Formyl_trans"/>
    <property type="match status" value="1"/>
</dbReference>
<feature type="domain" description="Formyl transferase C-terminal" evidence="7">
    <location>
        <begin position="209"/>
        <end position="312"/>
    </location>
</feature>
<dbReference type="SUPFAM" id="SSF53328">
    <property type="entry name" value="Formyltransferase"/>
    <property type="match status" value="1"/>
</dbReference>
<sequence length="323" mass="34759">MASERLKLVVMGTGPFAVPSFNALLDHDIRLVVTRPAPPVKSRGGPPPSPVRDWAVHNTLPVFDPVSINDPDSIETVAKEQPDLLVVCDYGQILKPAALAVARLGCINLHGSLLPAYRGAAPVQWAMLNGDPVTGVSVIHMTPRLDGGPVLCTRETPISDDEDAGQLEERLSAIGVEATLEAVAMLQSWDGQSDIGVPQDPSRVSKAPRLSKADGEIDWGRSGREISCHVRGMSPWPVAFTFFRSHPEKPPIRLAVKSVRLTDQTSEGFHSGEIVKTEAGYLVATGDLMVELISIVPAGKREMSADAFFRGHQPSEGSRLFSL</sequence>
<dbReference type="GO" id="GO:0005829">
    <property type="term" value="C:cytosol"/>
    <property type="evidence" value="ECO:0007669"/>
    <property type="project" value="TreeGrafter"/>
</dbReference>
<dbReference type="SUPFAM" id="SSF50486">
    <property type="entry name" value="FMT C-terminal domain-like"/>
    <property type="match status" value="1"/>
</dbReference>
<comment type="catalytic activity">
    <reaction evidence="5">
        <text>L-methionyl-tRNA(fMet) + (6R)-10-formyltetrahydrofolate = N-formyl-L-methionyl-tRNA(fMet) + (6S)-5,6,7,8-tetrahydrofolate + H(+)</text>
        <dbReference type="Rhea" id="RHEA:24380"/>
        <dbReference type="Rhea" id="RHEA-COMP:9952"/>
        <dbReference type="Rhea" id="RHEA-COMP:9953"/>
        <dbReference type="ChEBI" id="CHEBI:15378"/>
        <dbReference type="ChEBI" id="CHEBI:57453"/>
        <dbReference type="ChEBI" id="CHEBI:78530"/>
        <dbReference type="ChEBI" id="CHEBI:78844"/>
        <dbReference type="ChEBI" id="CHEBI:195366"/>
        <dbReference type="EC" id="2.1.2.9"/>
    </reaction>
</comment>
<dbReference type="InterPro" id="IPR036477">
    <property type="entry name" value="Formyl_transf_N_sf"/>
</dbReference>
<dbReference type="PANTHER" id="PTHR11138">
    <property type="entry name" value="METHIONYL-TRNA FORMYLTRANSFERASE"/>
    <property type="match status" value="1"/>
</dbReference>
<evidence type="ECO:0000259" key="7">
    <source>
        <dbReference type="Pfam" id="PF02911"/>
    </source>
</evidence>
<dbReference type="InterPro" id="IPR005794">
    <property type="entry name" value="Fmt"/>
</dbReference>
<dbReference type="EC" id="2.1.2.9" evidence="2 5"/>
<comment type="function">
    <text evidence="5">Attaches a formyl group to the free amino group of methionyl-tRNA(fMet). The formyl group appears to play a dual role in the initiator identity of N-formylmethionyl-tRNA by promoting its recognition by IF2 and preventing the misappropriation of this tRNA by the elongation apparatus.</text>
</comment>
<dbReference type="RefSeq" id="WP_146516698.1">
    <property type="nucleotide sequence ID" value="NZ_SJPI01000003.1"/>
</dbReference>
<evidence type="ECO:0000313" key="8">
    <source>
        <dbReference type="EMBL" id="TWT49134.1"/>
    </source>
</evidence>
<comment type="similarity">
    <text evidence="1 5">Belongs to the Fmt family.</text>
</comment>
<evidence type="ECO:0000256" key="1">
    <source>
        <dbReference type="ARBA" id="ARBA00010699"/>
    </source>
</evidence>
<evidence type="ECO:0000256" key="5">
    <source>
        <dbReference type="HAMAP-Rule" id="MF_00182"/>
    </source>
</evidence>
<dbReference type="CDD" id="cd08704">
    <property type="entry name" value="Met_tRNA_FMT_C"/>
    <property type="match status" value="1"/>
</dbReference>
<keyword evidence="4 5" id="KW-0648">Protein biosynthesis</keyword>
<dbReference type="InterPro" id="IPR002376">
    <property type="entry name" value="Formyl_transf_N"/>
</dbReference>
<dbReference type="InterPro" id="IPR011034">
    <property type="entry name" value="Formyl_transferase-like_C_sf"/>
</dbReference>
<protein>
    <recommendedName>
        <fullName evidence="2 5">Methionyl-tRNA formyltransferase</fullName>
        <ecNumber evidence="2 5">2.1.2.9</ecNumber>
    </recommendedName>
</protein>
<gene>
    <name evidence="5 8" type="primary">fmt</name>
    <name evidence="8" type="ORF">Pla22_43260</name>
</gene>
<keyword evidence="3 5" id="KW-0808">Transferase</keyword>
<dbReference type="InterPro" id="IPR041711">
    <property type="entry name" value="Met-tRNA-FMT_N"/>
</dbReference>
<dbReference type="Pfam" id="PF00551">
    <property type="entry name" value="Formyl_trans_N"/>
    <property type="match status" value="1"/>
</dbReference>
<accession>A0A5C5WEG9</accession>
<organism evidence="8 9">
    <name type="scientific">Rubripirellula amarantea</name>
    <dbReference type="NCBI Taxonomy" id="2527999"/>
    <lineage>
        <taxon>Bacteria</taxon>
        <taxon>Pseudomonadati</taxon>
        <taxon>Planctomycetota</taxon>
        <taxon>Planctomycetia</taxon>
        <taxon>Pirellulales</taxon>
        <taxon>Pirellulaceae</taxon>
        <taxon>Rubripirellula</taxon>
    </lineage>
</organism>
<dbReference type="PANTHER" id="PTHR11138:SF5">
    <property type="entry name" value="METHIONYL-TRNA FORMYLTRANSFERASE, MITOCHONDRIAL"/>
    <property type="match status" value="1"/>
</dbReference>
<evidence type="ECO:0000259" key="6">
    <source>
        <dbReference type="Pfam" id="PF00551"/>
    </source>
</evidence>
<dbReference type="InterPro" id="IPR005793">
    <property type="entry name" value="Formyl_trans_C"/>
</dbReference>
<dbReference type="AlphaFoldDB" id="A0A5C5WEG9"/>
<evidence type="ECO:0000313" key="9">
    <source>
        <dbReference type="Proteomes" id="UP000316598"/>
    </source>
</evidence>
<keyword evidence="9" id="KW-1185">Reference proteome</keyword>
<dbReference type="EMBL" id="SJPI01000003">
    <property type="protein sequence ID" value="TWT49134.1"/>
    <property type="molecule type" value="Genomic_DNA"/>
</dbReference>
<feature type="binding site" evidence="5">
    <location>
        <begin position="112"/>
        <end position="115"/>
    </location>
    <ligand>
        <name>(6S)-5,6,7,8-tetrahydrofolate</name>
        <dbReference type="ChEBI" id="CHEBI:57453"/>
    </ligand>
</feature>
<dbReference type="Gene3D" id="3.40.50.12230">
    <property type="match status" value="1"/>
</dbReference>
<evidence type="ECO:0000256" key="3">
    <source>
        <dbReference type="ARBA" id="ARBA00022679"/>
    </source>
</evidence>
<dbReference type="OrthoDB" id="9802815at2"/>
<reference evidence="8 9" key="1">
    <citation type="submission" date="2019-02" db="EMBL/GenBank/DDBJ databases">
        <title>Deep-cultivation of Planctomycetes and their phenomic and genomic characterization uncovers novel biology.</title>
        <authorList>
            <person name="Wiegand S."/>
            <person name="Jogler M."/>
            <person name="Boedeker C."/>
            <person name="Pinto D."/>
            <person name="Vollmers J."/>
            <person name="Rivas-Marin E."/>
            <person name="Kohn T."/>
            <person name="Peeters S.H."/>
            <person name="Heuer A."/>
            <person name="Rast P."/>
            <person name="Oberbeckmann S."/>
            <person name="Bunk B."/>
            <person name="Jeske O."/>
            <person name="Meyerdierks A."/>
            <person name="Storesund J.E."/>
            <person name="Kallscheuer N."/>
            <person name="Luecker S."/>
            <person name="Lage O.M."/>
            <person name="Pohl T."/>
            <person name="Merkel B.J."/>
            <person name="Hornburger P."/>
            <person name="Mueller R.-W."/>
            <person name="Bruemmer F."/>
            <person name="Labrenz M."/>
            <person name="Spormann A.M."/>
            <person name="Op Den Camp H."/>
            <person name="Overmann J."/>
            <person name="Amann R."/>
            <person name="Jetten M.S.M."/>
            <person name="Mascher T."/>
            <person name="Medema M.H."/>
            <person name="Devos D.P."/>
            <person name="Kaster A.-K."/>
            <person name="Ovreas L."/>
            <person name="Rohde M."/>
            <person name="Galperin M.Y."/>
            <person name="Jogler C."/>
        </authorList>
    </citation>
    <scope>NUCLEOTIDE SEQUENCE [LARGE SCALE GENOMIC DNA]</scope>
    <source>
        <strain evidence="8 9">Pla22</strain>
    </source>
</reference>
<comment type="caution">
    <text evidence="8">The sequence shown here is derived from an EMBL/GenBank/DDBJ whole genome shotgun (WGS) entry which is preliminary data.</text>
</comment>
<dbReference type="Pfam" id="PF02911">
    <property type="entry name" value="Formyl_trans_C"/>
    <property type="match status" value="1"/>
</dbReference>
<dbReference type="GO" id="GO:0004479">
    <property type="term" value="F:methionyl-tRNA formyltransferase activity"/>
    <property type="evidence" value="ECO:0007669"/>
    <property type="project" value="UniProtKB-UniRule"/>
</dbReference>
<feature type="domain" description="Formyl transferase N-terminal" evidence="6">
    <location>
        <begin position="8"/>
        <end position="182"/>
    </location>
</feature>
<dbReference type="CDD" id="cd08646">
    <property type="entry name" value="FMT_core_Met-tRNA-FMT_N"/>
    <property type="match status" value="1"/>
</dbReference>
<proteinExistence type="inferred from homology"/>
<dbReference type="Proteomes" id="UP000316598">
    <property type="component" value="Unassembled WGS sequence"/>
</dbReference>
<evidence type="ECO:0000256" key="2">
    <source>
        <dbReference type="ARBA" id="ARBA00012261"/>
    </source>
</evidence>